<keyword evidence="10" id="KW-1185">Reference proteome</keyword>
<dbReference type="PANTHER" id="PTHR11905">
    <property type="entry name" value="ADAM A DISINTEGRIN AND METALLOPROTEASE DOMAIN"/>
    <property type="match status" value="1"/>
</dbReference>
<evidence type="ECO:0000256" key="2">
    <source>
        <dbReference type="ARBA" id="ARBA00022723"/>
    </source>
</evidence>
<keyword evidence="6" id="KW-1015">Disulfide bond</keyword>
<dbReference type="Proteomes" id="UP001165740">
    <property type="component" value="Chromosome 6"/>
</dbReference>
<accession>A0A9W3AMZ9</accession>
<evidence type="ECO:0000256" key="3">
    <source>
        <dbReference type="ARBA" id="ARBA00022801"/>
    </source>
</evidence>
<dbReference type="GO" id="GO:0006508">
    <property type="term" value="P:proteolysis"/>
    <property type="evidence" value="ECO:0007669"/>
    <property type="project" value="UniProtKB-KW"/>
</dbReference>
<dbReference type="InterPro" id="IPR001590">
    <property type="entry name" value="Peptidase_M12B"/>
</dbReference>
<dbReference type="InterPro" id="IPR041645">
    <property type="entry name" value="ADAMTS_CR_2"/>
</dbReference>
<evidence type="ECO:0000256" key="4">
    <source>
        <dbReference type="ARBA" id="ARBA00022833"/>
    </source>
</evidence>
<comment type="caution">
    <text evidence="8">Lacks conserved residue(s) required for the propagation of feature annotation.</text>
</comment>
<evidence type="ECO:0000256" key="8">
    <source>
        <dbReference type="PROSITE-ProRule" id="PRU00276"/>
    </source>
</evidence>
<dbReference type="OMA" id="MEYRETN"/>
<dbReference type="RefSeq" id="XP_055888611.1">
    <property type="nucleotide sequence ID" value="XM_056032636.1"/>
</dbReference>
<evidence type="ECO:0000313" key="10">
    <source>
        <dbReference type="Proteomes" id="UP001165740"/>
    </source>
</evidence>
<dbReference type="AlphaFoldDB" id="A0A9W3AMZ9"/>
<reference evidence="11" key="1">
    <citation type="submission" date="2025-08" db="UniProtKB">
        <authorList>
            <consortium name="RefSeq"/>
        </authorList>
    </citation>
    <scope>IDENTIFICATION</scope>
</reference>
<dbReference type="OrthoDB" id="6187012at2759"/>
<evidence type="ECO:0000256" key="6">
    <source>
        <dbReference type="ARBA" id="ARBA00023157"/>
    </source>
</evidence>
<dbReference type="Pfam" id="PF01421">
    <property type="entry name" value="Reprolysin"/>
    <property type="match status" value="1"/>
</dbReference>
<dbReference type="InterPro" id="IPR006586">
    <property type="entry name" value="ADAM_Cys-rich"/>
</dbReference>
<keyword evidence="4 8" id="KW-0862">Zinc</keyword>
<feature type="binding site" evidence="8">
    <location>
        <position position="406"/>
    </location>
    <ligand>
        <name>Zn(2+)</name>
        <dbReference type="ChEBI" id="CHEBI:29105"/>
        <note>catalytic</note>
    </ligand>
</feature>
<dbReference type="PROSITE" id="PS50215">
    <property type="entry name" value="ADAM_MEPRO"/>
    <property type="match status" value="1"/>
</dbReference>
<keyword evidence="5" id="KW-0482">Metalloprotease</keyword>
<dbReference type="Pfam" id="PF17771">
    <property type="entry name" value="ADAMTS_CR_2"/>
    <property type="match status" value="1"/>
</dbReference>
<keyword evidence="2 8" id="KW-0479">Metal-binding</keyword>
<evidence type="ECO:0000313" key="11">
    <source>
        <dbReference type="RefSeq" id="XP_055888611.1"/>
    </source>
</evidence>
<feature type="binding site" evidence="8">
    <location>
        <position position="396"/>
    </location>
    <ligand>
        <name>Zn(2+)</name>
        <dbReference type="ChEBI" id="CHEBI:29105"/>
        <note>catalytic</note>
    </ligand>
</feature>
<evidence type="ECO:0000256" key="1">
    <source>
        <dbReference type="ARBA" id="ARBA00022670"/>
    </source>
</evidence>
<name>A0A9W3AMZ9_BIOGL</name>
<protein>
    <submittedName>
        <fullName evidence="11">Uncharacterized protein LOC106052213 isoform X1</fullName>
    </submittedName>
</protein>
<dbReference type="GO" id="GO:0046872">
    <property type="term" value="F:metal ion binding"/>
    <property type="evidence" value="ECO:0007669"/>
    <property type="project" value="UniProtKB-KW"/>
</dbReference>
<keyword evidence="1" id="KW-0645">Protease</keyword>
<gene>
    <name evidence="11" type="primary">LOC106052213</name>
</gene>
<proteinExistence type="predicted"/>
<dbReference type="Gene3D" id="3.40.1620.60">
    <property type="match status" value="1"/>
</dbReference>
<keyword evidence="3" id="KW-0378">Hydrolase</keyword>
<sequence>MENFLKSYVVVIFSVFISRITGTEVMFQYEASDDTGDQMPDQFNVTFSTETKFLTKFNLRRSQSFDVNIPLYTLDVDKKGFFQKQKVNIRPTKDIGYYHDTNHKAVFCIKRSPETLSNNNSIFHLKTVFQMDNSEYLFDSDNKTPKNPWRNLSLETFSSSRRNESTTPRSRTTFDRYVYKLELLRSTTFDLFDTQIPPPEVEKTVRWNVINQSKSWSDPPSRRRRNALSDYYVDVVALIDRLRFQWFLEQAKNDYNTARRNIQEHYAMVFSGIDMLYKGINHPNYKIHIRLCKIFILEGPYAGNFISKYASDGKMNAVLALEALEKFFQGAGAPIVGDYDHVVLFTGFDLFKYESSGKKNYAYVGNTYQKAMCRTNGTSCSVIEDHKGTDIITIAHELGHSLSAKHDGDGNSCSKYDRYIMSSGEFWKQTPETKYNPWRFSSCSVNYFTTFLTEFDRSSYRYNCLAYAIKASDDIPDVSNKLLGQLIKPNQQCQLIYGKASYYCRGEKNTNIEDICHSLYCRDPMKSGDCKLMEAYIGTSCGDGKICMYGKCVSDPYAPQVDETCVFGDVQEDHCKSLINTFVGNCYQSKHYDLCCGTCNNMSRPIRGCEYGDRVKNCQEYHCAKEKETCCGTCNYGTPFTPITRRNIPMRPTSAKPLLIRNSPKVTRDCEPGALDLRPDLCYDLSVCKDQFYLCCEYCSRYFTLPAKTTISPNACEHSRFDIIPQLCTSYSICLTARAWCCKYCFGMETKAVTTTTKKTSPQDCAPGDLDLLPELCTSISICQTHRTRCCDYCSREKNYTVTITTEITSPKDCAPGDLDLLPALCTNINICQTNRSLCCDYCSRVENYTVTWTTEITLPKDCAPGDLDLLPALCTNISICLTNQSLCCDYCSRVENYTVTWTTEITSPKECVLGEPDLKPELCTSPSVCKTQPLMCCNYCSYNSGTILSLYDTWIYHWFYITFHYLFIKIIVS</sequence>
<evidence type="ECO:0000256" key="7">
    <source>
        <dbReference type="ARBA" id="ARBA00023180"/>
    </source>
</evidence>
<evidence type="ECO:0000256" key="5">
    <source>
        <dbReference type="ARBA" id="ARBA00023049"/>
    </source>
</evidence>
<dbReference type="InterPro" id="IPR024079">
    <property type="entry name" value="MetalloPept_cat_dom_sf"/>
</dbReference>
<dbReference type="GO" id="GO:0004222">
    <property type="term" value="F:metalloendopeptidase activity"/>
    <property type="evidence" value="ECO:0007669"/>
    <property type="project" value="InterPro"/>
</dbReference>
<feature type="active site" evidence="8">
    <location>
        <position position="397"/>
    </location>
</feature>
<feature type="domain" description="Peptidase M12B" evidence="9">
    <location>
        <begin position="231"/>
        <end position="454"/>
    </location>
</feature>
<dbReference type="SUPFAM" id="SSF55486">
    <property type="entry name" value="Metalloproteases ('zincins'), catalytic domain"/>
    <property type="match status" value="1"/>
</dbReference>
<keyword evidence="7" id="KW-0325">Glycoprotein</keyword>
<evidence type="ECO:0000259" key="9">
    <source>
        <dbReference type="PROSITE" id="PS50215"/>
    </source>
</evidence>
<dbReference type="PANTHER" id="PTHR11905:SF159">
    <property type="entry name" value="ADAM METALLOPROTEASE"/>
    <property type="match status" value="1"/>
</dbReference>
<feature type="binding site" evidence="8">
    <location>
        <position position="400"/>
    </location>
    <ligand>
        <name>Zn(2+)</name>
        <dbReference type="ChEBI" id="CHEBI:29105"/>
        <note>catalytic</note>
    </ligand>
</feature>
<dbReference type="Gene3D" id="3.40.390.10">
    <property type="entry name" value="Collagenase (Catalytic Domain)"/>
    <property type="match status" value="1"/>
</dbReference>
<dbReference type="GeneID" id="106052213"/>
<organism evidence="10 11">
    <name type="scientific">Biomphalaria glabrata</name>
    <name type="common">Bloodfluke planorb</name>
    <name type="synonym">Freshwater snail</name>
    <dbReference type="NCBI Taxonomy" id="6526"/>
    <lineage>
        <taxon>Eukaryota</taxon>
        <taxon>Metazoa</taxon>
        <taxon>Spiralia</taxon>
        <taxon>Lophotrochozoa</taxon>
        <taxon>Mollusca</taxon>
        <taxon>Gastropoda</taxon>
        <taxon>Heterobranchia</taxon>
        <taxon>Euthyneura</taxon>
        <taxon>Panpulmonata</taxon>
        <taxon>Hygrophila</taxon>
        <taxon>Lymnaeoidea</taxon>
        <taxon>Planorbidae</taxon>
        <taxon>Biomphalaria</taxon>
    </lineage>
</organism>
<dbReference type="SMART" id="SM00608">
    <property type="entry name" value="ACR"/>
    <property type="match status" value="1"/>
</dbReference>